<dbReference type="Gene3D" id="1.20.1250.20">
    <property type="entry name" value="MFS general substrate transporter like domains"/>
    <property type="match status" value="1"/>
</dbReference>
<dbReference type="AlphaFoldDB" id="A0A1F8GHN5"/>
<evidence type="ECO:0000256" key="1">
    <source>
        <dbReference type="ARBA" id="ARBA00004141"/>
    </source>
</evidence>
<dbReference type="InterPro" id="IPR036259">
    <property type="entry name" value="MFS_trans_sf"/>
</dbReference>
<comment type="subcellular location">
    <subcellularLocation>
        <location evidence="1">Membrane</location>
        <topology evidence="1">Multi-pass membrane protein</topology>
    </subcellularLocation>
</comment>
<reference evidence="7 8" key="1">
    <citation type="journal article" date="2016" name="Nat. Commun.">
        <title>Thousands of microbial genomes shed light on interconnected biogeochemical processes in an aquifer system.</title>
        <authorList>
            <person name="Anantharaman K."/>
            <person name="Brown C.T."/>
            <person name="Hug L.A."/>
            <person name="Sharon I."/>
            <person name="Castelle C.J."/>
            <person name="Probst A.J."/>
            <person name="Thomas B.C."/>
            <person name="Singh A."/>
            <person name="Wilkins M.J."/>
            <person name="Karaoz U."/>
            <person name="Brodie E.L."/>
            <person name="Williams K.H."/>
            <person name="Hubbard S.S."/>
            <person name="Banfield J.F."/>
        </authorList>
    </citation>
    <scope>NUCLEOTIDE SEQUENCE [LARGE SCALE GENOMIC DNA]</scope>
</reference>
<feature type="transmembrane region" description="Helical" evidence="5">
    <location>
        <begin position="256"/>
        <end position="278"/>
    </location>
</feature>
<keyword evidence="3 5" id="KW-1133">Transmembrane helix</keyword>
<evidence type="ECO:0000313" key="8">
    <source>
        <dbReference type="Proteomes" id="UP000178911"/>
    </source>
</evidence>
<dbReference type="InterPro" id="IPR011701">
    <property type="entry name" value="MFS"/>
</dbReference>
<feature type="transmembrane region" description="Helical" evidence="5">
    <location>
        <begin position="378"/>
        <end position="398"/>
    </location>
</feature>
<evidence type="ECO:0000259" key="6">
    <source>
        <dbReference type="PROSITE" id="PS50850"/>
    </source>
</evidence>
<feature type="transmembrane region" description="Helical" evidence="5">
    <location>
        <begin position="350"/>
        <end position="372"/>
    </location>
</feature>
<dbReference type="PROSITE" id="PS50850">
    <property type="entry name" value="MFS"/>
    <property type="match status" value="1"/>
</dbReference>
<keyword evidence="4 5" id="KW-0472">Membrane</keyword>
<keyword evidence="2 5" id="KW-0812">Transmembrane</keyword>
<feature type="transmembrane region" description="Helical" evidence="5">
    <location>
        <begin position="157"/>
        <end position="179"/>
    </location>
</feature>
<proteinExistence type="predicted"/>
<dbReference type="STRING" id="1802695.A3A13_04715"/>
<dbReference type="SUPFAM" id="SSF103473">
    <property type="entry name" value="MFS general substrate transporter"/>
    <property type="match status" value="1"/>
</dbReference>
<evidence type="ECO:0000256" key="3">
    <source>
        <dbReference type="ARBA" id="ARBA00022989"/>
    </source>
</evidence>
<name>A0A1F8GHN5_9BACT</name>
<dbReference type="EMBL" id="MGKJ01000009">
    <property type="protein sequence ID" value="OGN24823.1"/>
    <property type="molecule type" value="Genomic_DNA"/>
</dbReference>
<comment type="caution">
    <text evidence="7">The sequence shown here is derived from an EMBL/GenBank/DDBJ whole genome shotgun (WGS) entry which is preliminary data.</text>
</comment>
<dbReference type="Proteomes" id="UP000178911">
    <property type="component" value="Unassembled WGS sequence"/>
</dbReference>
<evidence type="ECO:0000256" key="2">
    <source>
        <dbReference type="ARBA" id="ARBA00022692"/>
    </source>
</evidence>
<accession>A0A1F8GHN5</accession>
<gene>
    <name evidence="7" type="ORF">A3A13_04715</name>
</gene>
<dbReference type="GO" id="GO:0016020">
    <property type="term" value="C:membrane"/>
    <property type="evidence" value="ECO:0007669"/>
    <property type="project" value="UniProtKB-SubCell"/>
</dbReference>
<dbReference type="CDD" id="cd17370">
    <property type="entry name" value="MFS_MJ1317_like"/>
    <property type="match status" value="1"/>
</dbReference>
<evidence type="ECO:0000313" key="7">
    <source>
        <dbReference type="EMBL" id="OGN24823.1"/>
    </source>
</evidence>
<feature type="transmembrane region" description="Helical" evidence="5">
    <location>
        <begin position="134"/>
        <end position="151"/>
    </location>
</feature>
<dbReference type="PROSITE" id="PS00216">
    <property type="entry name" value="SUGAR_TRANSPORT_1"/>
    <property type="match status" value="1"/>
</dbReference>
<dbReference type="Pfam" id="PF07690">
    <property type="entry name" value="MFS_1"/>
    <property type="match status" value="2"/>
</dbReference>
<feature type="transmembrane region" description="Helical" evidence="5">
    <location>
        <begin position="28"/>
        <end position="56"/>
    </location>
</feature>
<dbReference type="PANTHER" id="PTHR23518">
    <property type="entry name" value="C-METHYLTRANSFERASE"/>
    <property type="match status" value="1"/>
</dbReference>
<feature type="transmembrane region" description="Helical" evidence="5">
    <location>
        <begin position="207"/>
        <end position="226"/>
    </location>
</feature>
<protein>
    <recommendedName>
        <fullName evidence="6">Major facilitator superfamily (MFS) profile domain-containing protein</fullName>
    </recommendedName>
</protein>
<dbReference type="GO" id="GO:0022857">
    <property type="term" value="F:transmembrane transporter activity"/>
    <property type="evidence" value="ECO:0007669"/>
    <property type="project" value="InterPro"/>
</dbReference>
<sequence length="400" mass="43706">MTNIILLGLTSLLADFSSEMIQPLLPFFIVALGGAGLAVGLVGGIGDALAAVFKVFSGHWADQRRKYKRFVYLGYGFSAMAKFLFPLVQTWQQVFVLRPIERVGKGLRDAPRDAIVSESINESARGRGFGIQRAMDSLGAIIGSVFVYILFVDFGLAFRSIFLIAAVVALAALIPLFFVREPKSLTERESKPTKLSFKNLSPQLKKFLIVATIFNLANFNFMFFVLKASESLKDVGGLASYRFLRFFVTSFEPEKLAISLPILLYIFFNIFDASLSMPAGRLSDKVGRKPVLVIGYSLFALSSLGFIYAGSLLALLGLFALYGAFKAFIDASQRAFVSDLSVVEDRATSLGAFETSTGLALIPAGLIAGFLWNMNSTYTFTYGFGLSVVAILALLFIVKK</sequence>
<evidence type="ECO:0000256" key="4">
    <source>
        <dbReference type="ARBA" id="ARBA00023136"/>
    </source>
</evidence>
<dbReference type="InterPro" id="IPR005829">
    <property type="entry name" value="Sugar_transporter_CS"/>
</dbReference>
<dbReference type="PANTHER" id="PTHR23518:SF2">
    <property type="entry name" value="MAJOR FACILITATOR SUPERFAMILY TRANSPORTER"/>
    <property type="match status" value="1"/>
</dbReference>
<dbReference type="InterPro" id="IPR020846">
    <property type="entry name" value="MFS_dom"/>
</dbReference>
<feature type="domain" description="Major facilitator superfamily (MFS) profile" evidence="6">
    <location>
        <begin position="3"/>
        <end position="400"/>
    </location>
</feature>
<evidence type="ECO:0000256" key="5">
    <source>
        <dbReference type="SAM" id="Phobius"/>
    </source>
</evidence>
<dbReference type="Gene3D" id="1.20.1720.10">
    <property type="entry name" value="Multidrug resistance protein D"/>
    <property type="match status" value="1"/>
</dbReference>
<organism evidence="7 8">
    <name type="scientific">Candidatus Yanofskybacteria bacterium RIFCSPLOWO2_01_FULL_43_22</name>
    <dbReference type="NCBI Taxonomy" id="1802695"/>
    <lineage>
        <taxon>Bacteria</taxon>
        <taxon>Candidatus Yanofskyibacteriota</taxon>
    </lineage>
</organism>
<feature type="transmembrane region" description="Helical" evidence="5">
    <location>
        <begin position="313"/>
        <end position="329"/>
    </location>
</feature>